<reference evidence="13 14" key="1">
    <citation type="submission" date="2020-07" db="EMBL/GenBank/DDBJ databases">
        <authorList>
            <person name="Feng X."/>
        </authorList>
    </citation>
    <scope>NUCLEOTIDE SEQUENCE [LARGE SCALE GENOMIC DNA]</scope>
    <source>
        <strain evidence="13 14">JCM14086</strain>
    </source>
</reference>
<dbReference type="AlphaFoldDB" id="A0A7X1AUB2"/>
<name>A0A7X1AUB2_9BACT</name>
<evidence type="ECO:0000256" key="2">
    <source>
        <dbReference type="ARBA" id="ARBA00022741"/>
    </source>
</evidence>
<protein>
    <recommendedName>
        <fullName evidence="8">DNA 3'-5' helicase</fullName>
        <ecNumber evidence="8">5.6.2.4</ecNumber>
    </recommendedName>
</protein>
<dbReference type="InterPro" id="IPR000212">
    <property type="entry name" value="DNA_helicase_UvrD/REP"/>
</dbReference>
<dbReference type="GO" id="GO:0005524">
    <property type="term" value="F:ATP binding"/>
    <property type="evidence" value="ECO:0007669"/>
    <property type="project" value="UniProtKB-UniRule"/>
</dbReference>
<keyword evidence="5 10" id="KW-0067">ATP-binding</keyword>
<dbReference type="InterPro" id="IPR013986">
    <property type="entry name" value="DExx_box_DNA_helicase_dom_sf"/>
</dbReference>
<dbReference type="GO" id="GO:0000725">
    <property type="term" value="P:recombinational repair"/>
    <property type="evidence" value="ECO:0007669"/>
    <property type="project" value="TreeGrafter"/>
</dbReference>
<dbReference type="Pfam" id="PF13361">
    <property type="entry name" value="UvrD_C"/>
    <property type="match status" value="2"/>
</dbReference>
<dbReference type="GO" id="GO:0043138">
    <property type="term" value="F:3'-5' DNA helicase activity"/>
    <property type="evidence" value="ECO:0007669"/>
    <property type="project" value="UniProtKB-EC"/>
</dbReference>
<evidence type="ECO:0000256" key="4">
    <source>
        <dbReference type="ARBA" id="ARBA00022806"/>
    </source>
</evidence>
<accession>A0A7X1AUB2</accession>
<dbReference type="Proteomes" id="UP000525652">
    <property type="component" value="Unassembled WGS sequence"/>
</dbReference>
<evidence type="ECO:0000313" key="13">
    <source>
        <dbReference type="EMBL" id="MBC2600158.1"/>
    </source>
</evidence>
<keyword evidence="6" id="KW-0413">Isomerase</keyword>
<sequence length="665" mass="74884">MDFFEAAEGPEPQFTSGINFEEELNEEQYAAVTAPFGPSLVLAGAGSGKTRTLTYRVAWLLDQGVDPSAILLLTFTNKAAREMLDRVADLTGVSSKLFWGGTFHHIGQRLLRRFGGPVGVNPGFNILDQSDSESLLSDVIRRVDPKFLKDKNNPKPKVIANLISYARNTLEDVGVMARERYPYPANLGPDIGRFAAAYEKEKRKQDVADYDDLLELWLKLLKTDPSFLHYCTQKFDQVLVDEYQDTNRLQAAIVDTIGSHHRVMAVGDDSQCIYTWRGAELNNIMTFPDRHPGGNIFKIETNYRSTPQILSFANSVLDGHTGGGFRKELRAVRPDGNKPILVSTVDTTQQAEFVIRTISQMVDNGRSYGDIVILYRAHFQAMDLQMELSRTGIPFQITSGVRFFEQAHVKDIVAQIRFVANPRDITAFLRFAGLLPKVGPRTAEKLYAFIVDFAEKNQQNFFDVLGAKAVVAKVPAPARDDWESLATTLRDCYHAAHDESPDEVVRLAVEGWYGTYLRTLYPNWKSREEDLTGVVGFASRFEELSELLAQLILLNSEASDRSIEPGEETIRLTTIHQSKGLEFPVVFILGLADGMFPLNRAVEEGNLDEETRLFYVSVTRAQDELFLSYPMVQSQGGPPRRLQPSRFLSSVRPDYYEAVRYRSSW</sequence>
<keyword evidence="4 10" id="KW-0347">Helicase</keyword>
<comment type="catalytic activity">
    <reaction evidence="7">
        <text>Couples ATP hydrolysis with the unwinding of duplex DNA by translocating in the 3'-5' direction.</text>
        <dbReference type="EC" id="5.6.2.4"/>
    </reaction>
</comment>
<evidence type="ECO:0000259" key="11">
    <source>
        <dbReference type="PROSITE" id="PS51198"/>
    </source>
</evidence>
<dbReference type="EC" id="5.6.2.4" evidence="8"/>
<feature type="domain" description="UvrD-like helicase C-terminal" evidence="12">
    <location>
        <begin position="307"/>
        <end position="580"/>
    </location>
</feature>
<evidence type="ECO:0000256" key="3">
    <source>
        <dbReference type="ARBA" id="ARBA00022801"/>
    </source>
</evidence>
<dbReference type="CDD" id="cd18807">
    <property type="entry name" value="SF1_C_UvrD"/>
    <property type="match status" value="1"/>
</dbReference>
<comment type="similarity">
    <text evidence="1">Belongs to the helicase family. UvrD subfamily.</text>
</comment>
<dbReference type="Gene3D" id="1.10.10.160">
    <property type="match status" value="1"/>
</dbReference>
<organism evidence="13 14">
    <name type="scientific">Puniceicoccus vermicola</name>
    <dbReference type="NCBI Taxonomy" id="388746"/>
    <lineage>
        <taxon>Bacteria</taxon>
        <taxon>Pseudomonadati</taxon>
        <taxon>Verrucomicrobiota</taxon>
        <taxon>Opitutia</taxon>
        <taxon>Puniceicoccales</taxon>
        <taxon>Puniceicoccaceae</taxon>
        <taxon>Puniceicoccus</taxon>
    </lineage>
</organism>
<dbReference type="GO" id="GO:0003677">
    <property type="term" value="F:DNA binding"/>
    <property type="evidence" value="ECO:0007669"/>
    <property type="project" value="InterPro"/>
</dbReference>
<keyword evidence="3 10" id="KW-0378">Hydrolase</keyword>
<dbReference type="InterPro" id="IPR027417">
    <property type="entry name" value="P-loop_NTPase"/>
</dbReference>
<dbReference type="InterPro" id="IPR014016">
    <property type="entry name" value="UvrD-like_ATP-bd"/>
</dbReference>
<evidence type="ECO:0000256" key="10">
    <source>
        <dbReference type="PROSITE-ProRule" id="PRU00560"/>
    </source>
</evidence>
<evidence type="ECO:0000313" key="14">
    <source>
        <dbReference type="Proteomes" id="UP000525652"/>
    </source>
</evidence>
<evidence type="ECO:0000259" key="12">
    <source>
        <dbReference type="PROSITE" id="PS51217"/>
    </source>
</evidence>
<evidence type="ECO:0000256" key="6">
    <source>
        <dbReference type="ARBA" id="ARBA00023235"/>
    </source>
</evidence>
<comment type="caution">
    <text evidence="13">The sequence shown here is derived from an EMBL/GenBank/DDBJ whole genome shotgun (WGS) entry which is preliminary data.</text>
</comment>
<feature type="binding site" evidence="10">
    <location>
        <begin position="43"/>
        <end position="50"/>
    </location>
    <ligand>
        <name>ATP</name>
        <dbReference type="ChEBI" id="CHEBI:30616"/>
    </ligand>
</feature>
<evidence type="ECO:0000256" key="9">
    <source>
        <dbReference type="ARBA" id="ARBA00048988"/>
    </source>
</evidence>
<gene>
    <name evidence="13" type="ORF">H5P30_00015</name>
</gene>
<feature type="domain" description="UvrD-like helicase ATP-binding" evidence="11">
    <location>
        <begin position="22"/>
        <end position="306"/>
    </location>
</feature>
<dbReference type="GO" id="GO:0005829">
    <property type="term" value="C:cytosol"/>
    <property type="evidence" value="ECO:0007669"/>
    <property type="project" value="TreeGrafter"/>
</dbReference>
<dbReference type="Pfam" id="PF00580">
    <property type="entry name" value="UvrD-helicase"/>
    <property type="match status" value="1"/>
</dbReference>
<proteinExistence type="inferred from homology"/>
<dbReference type="GO" id="GO:0016787">
    <property type="term" value="F:hydrolase activity"/>
    <property type="evidence" value="ECO:0007669"/>
    <property type="project" value="UniProtKB-UniRule"/>
</dbReference>
<dbReference type="RefSeq" id="WP_185690917.1">
    <property type="nucleotide sequence ID" value="NZ_JACHVA010000001.1"/>
</dbReference>
<dbReference type="PANTHER" id="PTHR11070:SF3">
    <property type="entry name" value="DNA 3'-5' HELICASE"/>
    <property type="match status" value="1"/>
</dbReference>
<dbReference type="Gene3D" id="1.10.486.10">
    <property type="entry name" value="PCRA, domain 4"/>
    <property type="match status" value="1"/>
</dbReference>
<evidence type="ECO:0000256" key="8">
    <source>
        <dbReference type="ARBA" id="ARBA00034808"/>
    </source>
</evidence>
<dbReference type="PANTHER" id="PTHR11070">
    <property type="entry name" value="UVRD / RECB / PCRA DNA HELICASE FAMILY MEMBER"/>
    <property type="match status" value="1"/>
</dbReference>
<dbReference type="SUPFAM" id="SSF52540">
    <property type="entry name" value="P-loop containing nucleoside triphosphate hydrolases"/>
    <property type="match status" value="1"/>
</dbReference>
<evidence type="ECO:0000256" key="7">
    <source>
        <dbReference type="ARBA" id="ARBA00034617"/>
    </source>
</evidence>
<evidence type="ECO:0000256" key="5">
    <source>
        <dbReference type="ARBA" id="ARBA00022840"/>
    </source>
</evidence>
<evidence type="ECO:0000256" key="1">
    <source>
        <dbReference type="ARBA" id="ARBA00009922"/>
    </source>
</evidence>
<keyword evidence="14" id="KW-1185">Reference proteome</keyword>
<dbReference type="EMBL" id="JACHVA010000001">
    <property type="protein sequence ID" value="MBC2600158.1"/>
    <property type="molecule type" value="Genomic_DNA"/>
</dbReference>
<comment type="catalytic activity">
    <reaction evidence="9">
        <text>ATP + H2O = ADP + phosphate + H(+)</text>
        <dbReference type="Rhea" id="RHEA:13065"/>
        <dbReference type="ChEBI" id="CHEBI:15377"/>
        <dbReference type="ChEBI" id="CHEBI:15378"/>
        <dbReference type="ChEBI" id="CHEBI:30616"/>
        <dbReference type="ChEBI" id="CHEBI:43474"/>
        <dbReference type="ChEBI" id="CHEBI:456216"/>
        <dbReference type="EC" id="5.6.2.4"/>
    </reaction>
</comment>
<keyword evidence="2 10" id="KW-0547">Nucleotide-binding</keyword>
<dbReference type="Gene3D" id="3.40.50.300">
    <property type="entry name" value="P-loop containing nucleotide triphosphate hydrolases"/>
    <property type="match status" value="2"/>
</dbReference>
<dbReference type="CDD" id="cd17932">
    <property type="entry name" value="DEXQc_UvrD"/>
    <property type="match status" value="1"/>
</dbReference>
<dbReference type="PROSITE" id="PS51198">
    <property type="entry name" value="UVRD_HELICASE_ATP_BIND"/>
    <property type="match status" value="1"/>
</dbReference>
<dbReference type="PROSITE" id="PS51217">
    <property type="entry name" value="UVRD_HELICASE_CTER"/>
    <property type="match status" value="1"/>
</dbReference>
<dbReference type="InterPro" id="IPR014017">
    <property type="entry name" value="DNA_helicase_UvrD-like_C"/>
</dbReference>